<evidence type="ECO:0000313" key="6">
    <source>
        <dbReference type="EMBL" id="WSE31614.1"/>
    </source>
</evidence>
<dbReference type="InterPro" id="IPR012794">
    <property type="entry name" value="PcaR_PcaU"/>
</dbReference>
<evidence type="ECO:0000256" key="3">
    <source>
        <dbReference type="ARBA" id="ARBA00023163"/>
    </source>
</evidence>
<dbReference type="InterPro" id="IPR029016">
    <property type="entry name" value="GAF-like_dom_sf"/>
</dbReference>
<dbReference type="NCBIfam" id="TIGR02431">
    <property type="entry name" value="pcaR_pcaU"/>
    <property type="match status" value="1"/>
</dbReference>
<dbReference type="Proteomes" id="UP001330812">
    <property type="component" value="Chromosome"/>
</dbReference>
<dbReference type="InterPro" id="IPR036390">
    <property type="entry name" value="WH_DNA-bd_sf"/>
</dbReference>
<dbReference type="PANTHER" id="PTHR30136:SF34">
    <property type="entry name" value="TRANSCRIPTIONAL REGULATOR"/>
    <property type="match status" value="1"/>
</dbReference>
<dbReference type="Gene3D" id="3.30.450.40">
    <property type="match status" value="1"/>
</dbReference>
<evidence type="ECO:0000259" key="4">
    <source>
        <dbReference type="PROSITE" id="PS51077"/>
    </source>
</evidence>
<dbReference type="InterPro" id="IPR005471">
    <property type="entry name" value="Tscrpt_reg_IclR_N"/>
</dbReference>
<keyword evidence="3" id="KW-0804">Transcription</keyword>
<dbReference type="Pfam" id="PF01614">
    <property type="entry name" value="IclR_C"/>
    <property type="match status" value="1"/>
</dbReference>
<keyword evidence="7" id="KW-1185">Reference proteome</keyword>
<dbReference type="PROSITE" id="PS51078">
    <property type="entry name" value="ICLR_ED"/>
    <property type="match status" value="1"/>
</dbReference>
<dbReference type="InterPro" id="IPR036388">
    <property type="entry name" value="WH-like_DNA-bd_sf"/>
</dbReference>
<dbReference type="Pfam" id="PF09339">
    <property type="entry name" value="HTH_IclR"/>
    <property type="match status" value="1"/>
</dbReference>
<evidence type="ECO:0000259" key="5">
    <source>
        <dbReference type="PROSITE" id="PS51078"/>
    </source>
</evidence>
<dbReference type="Gene3D" id="1.10.10.10">
    <property type="entry name" value="Winged helix-like DNA-binding domain superfamily/Winged helix DNA-binding domain"/>
    <property type="match status" value="1"/>
</dbReference>
<feature type="domain" description="HTH iclR-type" evidence="4">
    <location>
        <begin position="14"/>
        <end position="74"/>
    </location>
</feature>
<evidence type="ECO:0000256" key="1">
    <source>
        <dbReference type="ARBA" id="ARBA00023015"/>
    </source>
</evidence>
<gene>
    <name evidence="6" type="ORF">VSH64_05765</name>
</gene>
<keyword evidence="2" id="KW-0238">DNA-binding</keyword>
<organism evidence="6 7">
    <name type="scientific">Amycolatopsis rhabdoformis</name>
    <dbReference type="NCBI Taxonomy" id="1448059"/>
    <lineage>
        <taxon>Bacteria</taxon>
        <taxon>Bacillati</taxon>
        <taxon>Actinomycetota</taxon>
        <taxon>Actinomycetes</taxon>
        <taxon>Pseudonocardiales</taxon>
        <taxon>Pseudonocardiaceae</taxon>
        <taxon>Amycolatopsis</taxon>
    </lineage>
</organism>
<evidence type="ECO:0000256" key="2">
    <source>
        <dbReference type="ARBA" id="ARBA00023125"/>
    </source>
</evidence>
<reference evidence="6 7" key="1">
    <citation type="journal article" date="2015" name="Int. J. Syst. Evol. Microbiol.">
        <title>Amycolatopsis rhabdoformis sp. nov., an actinomycete isolated from a tropical forest soil.</title>
        <authorList>
            <person name="Souza W.R."/>
            <person name="Silva R.E."/>
            <person name="Goodfellow M."/>
            <person name="Busarakam K."/>
            <person name="Figueiro F.S."/>
            <person name="Ferreira D."/>
            <person name="Rodrigues-Filho E."/>
            <person name="Moraes L.A.B."/>
            <person name="Zucchi T.D."/>
        </authorList>
    </citation>
    <scope>NUCLEOTIDE SEQUENCE [LARGE SCALE GENOMIC DNA]</scope>
    <source>
        <strain evidence="6 7">NCIMB 14900</strain>
    </source>
</reference>
<dbReference type="RefSeq" id="WP_326834421.1">
    <property type="nucleotide sequence ID" value="NZ_CP142149.1"/>
</dbReference>
<dbReference type="SUPFAM" id="SSF55781">
    <property type="entry name" value="GAF domain-like"/>
    <property type="match status" value="1"/>
</dbReference>
<dbReference type="PROSITE" id="PS00356">
    <property type="entry name" value="HTH_LACI_1"/>
    <property type="match status" value="1"/>
</dbReference>
<dbReference type="InterPro" id="IPR014757">
    <property type="entry name" value="Tscrpt_reg_IclR_C"/>
</dbReference>
<dbReference type="EMBL" id="CP142149">
    <property type="protein sequence ID" value="WSE31614.1"/>
    <property type="molecule type" value="Genomic_DNA"/>
</dbReference>
<name>A0ABZ1IC54_9PSEU</name>
<evidence type="ECO:0000313" key="7">
    <source>
        <dbReference type="Proteomes" id="UP001330812"/>
    </source>
</evidence>
<dbReference type="InterPro" id="IPR050707">
    <property type="entry name" value="HTH_MetabolicPath_Reg"/>
</dbReference>
<feature type="domain" description="IclR-ED" evidence="5">
    <location>
        <begin position="75"/>
        <end position="261"/>
    </location>
</feature>
<accession>A0ABZ1IC54</accession>
<proteinExistence type="predicted"/>
<protein>
    <submittedName>
        <fullName evidence="6">IclR family transcriptional regulator C-terminal domain-containing protein</fullName>
    </submittedName>
</protein>
<keyword evidence="1" id="KW-0805">Transcription regulation</keyword>
<dbReference type="SUPFAM" id="SSF46785">
    <property type="entry name" value="Winged helix' DNA-binding domain"/>
    <property type="match status" value="1"/>
</dbReference>
<sequence>MADKPGPISKGDLVQSFERGLAVIRAFDGHGPELTLTEVAELAGVTRAAARRFLLTLAEVGYVHTDGKRFWLRPRILELGNAFLSSQGLAEVARPHIDRLVAEVDDSAALCVLEDDEIVYVCLVRTPARRIMALNVAIGSRIPAHPSSMGRVLLAFQPDEWRAEYLKRVELQPFTPRTVKEPAKLGAILDRVRADDYALVDQELDLGLRSIAVPLRHENGAVYASLNVSMHSTRRSKEEMRAQLLAPLRHTATEIEADLRAIARRRRSFAVGDEDGA</sequence>
<dbReference type="PANTHER" id="PTHR30136">
    <property type="entry name" value="HELIX-TURN-HELIX TRANSCRIPTIONAL REGULATOR, ICLR FAMILY"/>
    <property type="match status" value="1"/>
</dbReference>
<dbReference type="PROSITE" id="PS51077">
    <property type="entry name" value="HTH_ICLR"/>
    <property type="match status" value="1"/>
</dbReference>
<dbReference type="SMART" id="SM00346">
    <property type="entry name" value="HTH_ICLR"/>
    <property type="match status" value="1"/>
</dbReference>